<reference evidence="2" key="1">
    <citation type="journal article" date="2019" name="Int. J. Syst. Evol. Microbiol.">
        <title>The Global Catalogue of Microorganisms (GCM) 10K type strain sequencing project: providing services to taxonomists for standard genome sequencing and annotation.</title>
        <authorList>
            <consortium name="The Broad Institute Genomics Platform"/>
            <consortium name="The Broad Institute Genome Sequencing Center for Infectious Disease"/>
            <person name="Wu L."/>
            <person name="Ma J."/>
        </authorList>
    </citation>
    <scope>NUCLEOTIDE SEQUENCE [LARGE SCALE GENOMIC DNA]</scope>
    <source>
        <strain evidence="2">CGMCC 4.7192</strain>
    </source>
</reference>
<comment type="caution">
    <text evidence="1">The sequence shown here is derived from an EMBL/GenBank/DDBJ whole genome shotgun (WGS) entry which is preliminary data.</text>
</comment>
<name>A0ABW5BLR3_9PROT</name>
<protein>
    <submittedName>
        <fullName evidence="1">Uncharacterized protein</fullName>
    </submittedName>
</protein>
<organism evidence="1 2">
    <name type="scientific">Kiloniella antarctica</name>
    <dbReference type="NCBI Taxonomy" id="1550907"/>
    <lineage>
        <taxon>Bacteria</taxon>
        <taxon>Pseudomonadati</taxon>
        <taxon>Pseudomonadota</taxon>
        <taxon>Alphaproteobacteria</taxon>
        <taxon>Rhodospirillales</taxon>
        <taxon>Kiloniellaceae</taxon>
        <taxon>Kiloniella</taxon>
    </lineage>
</organism>
<dbReference type="EMBL" id="JBHUII010000010">
    <property type="protein sequence ID" value="MFD2207087.1"/>
    <property type="molecule type" value="Genomic_DNA"/>
</dbReference>
<evidence type="ECO:0000313" key="2">
    <source>
        <dbReference type="Proteomes" id="UP001597294"/>
    </source>
</evidence>
<sequence length="52" mass="5777">MLNCHLAGIPPELSLRPYIMDRNLKVLAPFITLTIGQMLANETRGLSRGSPR</sequence>
<dbReference type="RefSeq" id="WP_380253371.1">
    <property type="nucleotide sequence ID" value="NZ_JBHUII010000010.1"/>
</dbReference>
<gene>
    <name evidence="1" type="ORF">ACFSKO_15775</name>
</gene>
<evidence type="ECO:0000313" key="1">
    <source>
        <dbReference type="EMBL" id="MFD2207087.1"/>
    </source>
</evidence>
<dbReference type="Proteomes" id="UP001597294">
    <property type="component" value="Unassembled WGS sequence"/>
</dbReference>
<keyword evidence="2" id="KW-1185">Reference proteome</keyword>
<accession>A0ABW5BLR3</accession>
<proteinExistence type="predicted"/>